<protein>
    <submittedName>
        <fullName evidence="7">DoxX family protein</fullName>
    </submittedName>
</protein>
<dbReference type="OrthoDB" id="9809429at2"/>
<sequence>MKLVKNLCRIIVGIVFIYSGFVKGIDPLGSDYKFTDYFNAFGMGWMNATTLFFSFALSLAEFLIGIALLFNLWVSRLAWGSLLFMAFFTPLTLVLALTNPVSDCGCFGDAMVLTNWQTFWKNIILLLLTIMVFVYRREYKSSLPLMGQFSILALTGAGMLCLSIYCYHHLPVLDFRPYAVGKNITEEMRLPEGAEQDQYEVTLKYRNRQTGEIQSFTEENYPWQDTLNWEYESSSERLVKKGYITPIHDLVIEHPTLGNITDEILEDNNHTILAVAYHLNQSDTQCQPVINRLAEYAREKGFRFYGLTSSTEQDIQAYKKRYHVPYEFCTADEIQLKTMIRSNPGVIVLREGTILGKWAGKDVPDVKELQKTDLTAYCVHSREQMQRIYLVYSIILLFFVVYLLVPRKKRKRNY</sequence>
<dbReference type="GO" id="GO:0030416">
    <property type="term" value="P:methylamine metabolic process"/>
    <property type="evidence" value="ECO:0007669"/>
    <property type="project" value="InterPro"/>
</dbReference>
<evidence type="ECO:0000259" key="6">
    <source>
        <dbReference type="Pfam" id="PF07291"/>
    </source>
</evidence>
<feature type="transmembrane region" description="Helical" evidence="5">
    <location>
        <begin position="77"/>
        <end position="98"/>
    </location>
</feature>
<keyword evidence="2 5" id="KW-0812">Transmembrane</keyword>
<reference evidence="7 8" key="1">
    <citation type="submission" date="2018-10" db="EMBL/GenBank/DDBJ databases">
        <title>Butyricimonas faecalis sp. nov., isolated from human faeces and emended description of the genus Butyricimonas.</title>
        <authorList>
            <person name="Le Roy T."/>
            <person name="Van der Smissen P."/>
            <person name="Paquot A."/>
            <person name="Delzenne N."/>
            <person name="Muccioli G."/>
            <person name="Collet J.-F."/>
            <person name="Cani P.D."/>
        </authorList>
    </citation>
    <scope>NUCLEOTIDE SEQUENCE [LARGE SCALE GENOMIC DNA]</scope>
    <source>
        <strain evidence="7 8">H184</strain>
    </source>
</reference>
<feature type="transmembrane region" description="Helical" evidence="5">
    <location>
        <begin position="118"/>
        <end position="135"/>
    </location>
</feature>
<evidence type="ECO:0000313" key="7">
    <source>
        <dbReference type="EMBL" id="AZS28257.1"/>
    </source>
</evidence>
<evidence type="ECO:0000256" key="5">
    <source>
        <dbReference type="SAM" id="Phobius"/>
    </source>
</evidence>
<dbReference type="InterPro" id="IPR009908">
    <property type="entry name" value="Methylamine_util_MauE"/>
</dbReference>
<proteinExistence type="predicted"/>
<dbReference type="GO" id="GO:0016020">
    <property type="term" value="C:membrane"/>
    <property type="evidence" value="ECO:0007669"/>
    <property type="project" value="UniProtKB-SubCell"/>
</dbReference>
<evidence type="ECO:0000256" key="3">
    <source>
        <dbReference type="ARBA" id="ARBA00022989"/>
    </source>
</evidence>
<feature type="transmembrane region" description="Helical" evidence="5">
    <location>
        <begin position="388"/>
        <end position="405"/>
    </location>
</feature>
<keyword evidence="4 5" id="KW-0472">Membrane</keyword>
<feature type="transmembrane region" description="Helical" evidence="5">
    <location>
        <begin position="147"/>
        <end position="165"/>
    </location>
</feature>
<keyword evidence="8" id="KW-1185">Reference proteome</keyword>
<evidence type="ECO:0000256" key="4">
    <source>
        <dbReference type="ARBA" id="ARBA00023136"/>
    </source>
</evidence>
<evidence type="ECO:0000256" key="1">
    <source>
        <dbReference type="ARBA" id="ARBA00004141"/>
    </source>
</evidence>
<dbReference type="RefSeq" id="WP_106624397.1">
    <property type="nucleotide sequence ID" value="NZ_CP032819.1"/>
</dbReference>
<dbReference type="AlphaFoldDB" id="A0A3S9VP04"/>
<dbReference type="Gene3D" id="3.40.30.10">
    <property type="entry name" value="Glutaredoxin"/>
    <property type="match status" value="1"/>
</dbReference>
<feature type="transmembrane region" description="Helical" evidence="5">
    <location>
        <begin position="45"/>
        <end position="70"/>
    </location>
</feature>
<dbReference type="Pfam" id="PF07291">
    <property type="entry name" value="MauE"/>
    <property type="match status" value="1"/>
</dbReference>
<organism evidence="7 8">
    <name type="scientific">Butyricimonas faecalis</name>
    <dbReference type="NCBI Taxonomy" id="2093856"/>
    <lineage>
        <taxon>Bacteria</taxon>
        <taxon>Pseudomonadati</taxon>
        <taxon>Bacteroidota</taxon>
        <taxon>Bacteroidia</taxon>
        <taxon>Bacteroidales</taxon>
        <taxon>Odoribacteraceae</taxon>
        <taxon>Butyricimonas</taxon>
    </lineage>
</organism>
<dbReference type="KEGG" id="buy:D8S85_00960"/>
<keyword evidence="3 5" id="KW-1133">Transmembrane helix</keyword>
<gene>
    <name evidence="7" type="ORF">D8S85_00960</name>
</gene>
<accession>A0A3S9VP04</accession>
<evidence type="ECO:0000256" key="2">
    <source>
        <dbReference type="ARBA" id="ARBA00022692"/>
    </source>
</evidence>
<evidence type="ECO:0000313" key="8">
    <source>
        <dbReference type="Proteomes" id="UP000270673"/>
    </source>
</evidence>
<name>A0A3S9VP04_9BACT</name>
<comment type="subcellular location">
    <subcellularLocation>
        <location evidence="1">Membrane</location>
        <topology evidence="1">Multi-pass membrane protein</topology>
    </subcellularLocation>
</comment>
<dbReference type="EMBL" id="CP032819">
    <property type="protein sequence ID" value="AZS28257.1"/>
    <property type="molecule type" value="Genomic_DNA"/>
</dbReference>
<feature type="domain" description="Methylamine utilisation protein MauE" evidence="6">
    <location>
        <begin position="2"/>
        <end position="133"/>
    </location>
</feature>
<feature type="transmembrane region" description="Helical" evidence="5">
    <location>
        <begin position="7"/>
        <end position="25"/>
    </location>
</feature>
<dbReference type="NCBIfam" id="NF045576">
    <property type="entry name" value="BT_3928_fam"/>
    <property type="match status" value="1"/>
</dbReference>
<dbReference type="Proteomes" id="UP000270673">
    <property type="component" value="Chromosome"/>
</dbReference>